<dbReference type="AlphaFoldDB" id="Q30UI7"/>
<dbReference type="Proteomes" id="UP000002714">
    <property type="component" value="Chromosome"/>
</dbReference>
<feature type="transmembrane region" description="Helical" evidence="1">
    <location>
        <begin position="106"/>
        <end position="124"/>
    </location>
</feature>
<evidence type="ECO:0000313" key="2">
    <source>
        <dbReference type="EMBL" id="ABB43344.1"/>
    </source>
</evidence>
<feature type="transmembrane region" description="Helical" evidence="1">
    <location>
        <begin position="6"/>
        <end position="36"/>
    </location>
</feature>
<gene>
    <name evidence="2" type="ordered locus">Suden_0063</name>
</gene>
<evidence type="ECO:0000256" key="1">
    <source>
        <dbReference type="SAM" id="Phobius"/>
    </source>
</evidence>
<protein>
    <recommendedName>
        <fullName evidence="4">Cobalt transport protein</fullName>
    </recommendedName>
</protein>
<keyword evidence="3" id="KW-1185">Reference proteome</keyword>
<dbReference type="OrthoDB" id="9181117at2"/>
<keyword evidence="1" id="KW-1133">Transmembrane helix</keyword>
<proteinExistence type="predicted"/>
<dbReference type="STRING" id="326298.Suden_0063"/>
<dbReference type="HOGENOM" id="CLU_122788_0_0_7"/>
<dbReference type="EMBL" id="CP000153">
    <property type="protein sequence ID" value="ABB43344.1"/>
    <property type="molecule type" value="Genomic_DNA"/>
</dbReference>
<sequence length="181" mass="20560">MSDRAWLFVYLGAVVILGFVHNEWIMFTCIIITVALGGGARFKIFTKALFVIALFNISISLSYIIYSFFVDVDIFALVLINLRAFAITLLTFTLVRRINLHKALEFNKILAILYGFTYAQIMLLKNMLYNYYDGLKSRGTTLKTSITKKQLQPLLTTLFGTMLHKSSEQSMGLCSRGLIDD</sequence>
<dbReference type="KEGG" id="tdn:Suden_0063"/>
<accession>Q30UI7</accession>
<evidence type="ECO:0000313" key="3">
    <source>
        <dbReference type="Proteomes" id="UP000002714"/>
    </source>
</evidence>
<keyword evidence="1" id="KW-0472">Membrane</keyword>
<name>Q30UI7_SULDN</name>
<feature type="transmembrane region" description="Helical" evidence="1">
    <location>
        <begin position="74"/>
        <end position="94"/>
    </location>
</feature>
<keyword evidence="1" id="KW-0812">Transmembrane</keyword>
<evidence type="ECO:0008006" key="4">
    <source>
        <dbReference type="Google" id="ProtNLM"/>
    </source>
</evidence>
<organism evidence="2 3">
    <name type="scientific">Sulfurimonas denitrificans (strain ATCC 33889 / DSM 1251)</name>
    <name type="common">Thiomicrospira denitrificans (strain ATCC 33889 / DSM 1251)</name>
    <dbReference type="NCBI Taxonomy" id="326298"/>
    <lineage>
        <taxon>Bacteria</taxon>
        <taxon>Pseudomonadati</taxon>
        <taxon>Campylobacterota</taxon>
        <taxon>Epsilonproteobacteria</taxon>
        <taxon>Campylobacterales</taxon>
        <taxon>Sulfurimonadaceae</taxon>
        <taxon>Sulfurimonas</taxon>
    </lineage>
</organism>
<reference evidence="2 3" key="1">
    <citation type="journal article" date="2008" name="Appl. Environ. Microbiol.">
        <title>Genome of the epsilonproteobacterial chemolithoautotroph Sulfurimonas denitrificans.</title>
        <authorList>
            <person name="Sievert S.M."/>
            <person name="Scott K.M."/>
            <person name="Klotz M.G."/>
            <person name="Chain P.S.G."/>
            <person name="Hauser L.J."/>
            <person name="Hemp J."/>
            <person name="Huegler M."/>
            <person name="Land M."/>
            <person name="Lapidus A."/>
            <person name="Larimer F.W."/>
            <person name="Lucas S."/>
            <person name="Malfatti S.A."/>
            <person name="Meyer F."/>
            <person name="Paulsen I.T."/>
            <person name="Ren Q."/>
            <person name="Simon J."/>
            <person name="Bailey K."/>
            <person name="Diaz E."/>
            <person name="Fitzpatrick K.A."/>
            <person name="Glover B."/>
            <person name="Gwatney N."/>
            <person name="Korajkic A."/>
            <person name="Long A."/>
            <person name="Mobberley J.M."/>
            <person name="Pantry S.N."/>
            <person name="Pazder G."/>
            <person name="Peterson S."/>
            <person name="Quintanilla J.D."/>
            <person name="Sprinkle R."/>
            <person name="Stephens J."/>
            <person name="Thomas P."/>
            <person name="Vaughn R."/>
            <person name="Weber M.J."/>
            <person name="Wooten L.L."/>
        </authorList>
    </citation>
    <scope>NUCLEOTIDE SEQUENCE [LARGE SCALE GENOMIC DNA]</scope>
    <source>
        <strain evidence="3">ATCC 33889 / DSM 1251</strain>
    </source>
</reference>
<dbReference type="RefSeq" id="WP_011371699.1">
    <property type="nucleotide sequence ID" value="NC_007575.1"/>
</dbReference>
<feature type="transmembrane region" description="Helical" evidence="1">
    <location>
        <begin position="48"/>
        <end position="68"/>
    </location>
</feature>